<accession>A0ABS5PMN2</accession>
<dbReference type="NCBIfam" id="TIGR01275">
    <property type="entry name" value="ACC_deam_rel"/>
    <property type="match status" value="1"/>
</dbReference>
<name>A0ABS5PMN2_9FIRM</name>
<comment type="similarity">
    <text evidence="2">Belongs to the ACC deaminase/D-cysteine desulfhydrase family.</text>
</comment>
<dbReference type="InterPro" id="IPR036052">
    <property type="entry name" value="TrpB-like_PALP_sf"/>
</dbReference>
<keyword evidence="3" id="KW-0663">Pyridoxal phosphate</keyword>
<evidence type="ECO:0000256" key="2">
    <source>
        <dbReference type="ARBA" id="ARBA00008639"/>
    </source>
</evidence>
<dbReference type="InterPro" id="IPR027278">
    <property type="entry name" value="ACCD_DCysDesulf"/>
</dbReference>
<comment type="cofactor">
    <cofactor evidence="1">
        <name>pyridoxal 5'-phosphate</name>
        <dbReference type="ChEBI" id="CHEBI:597326"/>
    </cofactor>
</comment>
<dbReference type="Pfam" id="PF00291">
    <property type="entry name" value="PALP"/>
    <property type="match status" value="1"/>
</dbReference>
<keyword evidence="6" id="KW-1185">Reference proteome</keyword>
<proteinExistence type="inferred from homology"/>
<evidence type="ECO:0000256" key="1">
    <source>
        <dbReference type="ARBA" id="ARBA00001933"/>
    </source>
</evidence>
<reference evidence="5 6" key="1">
    <citation type="submission" date="2021-05" db="EMBL/GenBank/DDBJ databases">
        <title>Fusibacter ferrireducens sp. nov., an anaerobic, sulfur- and Fe-reducing bacterium isolated from the mangrove sediment.</title>
        <authorList>
            <person name="Qiu D."/>
        </authorList>
    </citation>
    <scope>NUCLEOTIDE SEQUENCE [LARGE SCALE GENOMIC DNA]</scope>
    <source>
        <strain evidence="5 6">DSM 12116</strain>
    </source>
</reference>
<dbReference type="RefSeq" id="WP_213236113.1">
    <property type="nucleotide sequence ID" value="NZ_JAHBCL010000009.1"/>
</dbReference>
<comment type="caution">
    <text evidence="5">The sequence shown here is derived from an EMBL/GenBank/DDBJ whole genome shotgun (WGS) entry which is preliminary data.</text>
</comment>
<dbReference type="Proteomes" id="UP000746471">
    <property type="component" value="Unassembled WGS sequence"/>
</dbReference>
<dbReference type="EMBL" id="JAHBCL010000009">
    <property type="protein sequence ID" value="MBS7526301.1"/>
    <property type="molecule type" value="Genomic_DNA"/>
</dbReference>
<dbReference type="Gene3D" id="3.40.50.1100">
    <property type="match status" value="2"/>
</dbReference>
<dbReference type="PANTHER" id="PTHR43780:SF2">
    <property type="entry name" value="1-AMINOCYCLOPROPANE-1-CARBOXYLATE DEAMINASE-RELATED"/>
    <property type="match status" value="1"/>
</dbReference>
<dbReference type="PANTHER" id="PTHR43780">
    <property type="entry name" value="1-AMINOCYCLOPROPANE-1-CARBOXYLATE DEAMINASE-RELATED"/>
    <property type="match status" value="1"/>
</dbReference>
<dbReference type="SUPFAM" id="SSF53686">
    <property type="entry name" value="Tryptophan synthase beta subunit-like PLP-dependent enzymes"/>
    <property type="match status" value="1"/>
</dbReference>
<evidence type="ECO:0000313" key="6">
    <source>
        <dbReference type="Proteomes" id="UP000746471"/>
    </source>
</evidence>
<dbReference type="PIRSF" id="PIRSF006278">
    <property type="entry name" value="ACCD_DCysDesulf"/>
    <property type="match status" value="1"/>
</dbReference>
<dbReference type="InterPro" id="IPR005966">
    <property type="entry name" value="D-Cys_desShydrase"/>
</dbReference>
<sequence length="350" mass="37713">MKKNELLYQKLTAQPHQPLGFFPTPLYRLDKLSNSLGVNIYIKRDDFTGANTFGGNKIRKLEYLMGDAVMKGCDTVITFGATQSNHAMQTATAARICGLHPILYLVDLVENDSPEMRANLLLDKIFGAELHIEPSNGEDMSIGVERSRVAAAEKVAELESEGRKAYVIPTGGATPVGSSAYIGGYLEIQQQMRAIGQNMDYIFLASGTGGTLAGLSGANHYLGEETKIIGIAVGVKNDDYCKTVASLATMALEHIGIDHAVPENAIFVDDHYYAPGYEKPSEMGNEAIRRLARAEGILTDPVYSGKAFSGLIDYVESGKIEPGSNVVFLHTGGATALFAEPEIIGTLTEK</sequence>
<organism evidence="5 6">
    <name type="scientific">Fusibacter paucivorans</name>
    <dbReference type="NCBI Taxonomy" id="76009"/>
    <lineage>
        <taxon>Bacteria</taxon>
        <taxon>Bacillati</taxon>
        <taxon>Bacillota</taxon>
        <taxon>Clostridia</taxon>
        <taxon>Eubacteriales</taxon>
        <taxon>Eubacteriales Family XII. Incertae Sedis</taxon>
        <taxon>Fusibacter</taxon>
    </lineage>
</organism>
<gene>
    <name evidence="5" type="ORF">KHM83_06400</name>
</gene>
<evidence type="ECO:0000256" key="3">
    <source>
        <dbReference type="ARBA" id="ARBA00022898"/>
    </source>
</evidence>
<evidence type="ECO:0000313" key="5">
    <source>
        <dbReference type="EMBL" id="MBS7526301.1"/>
    </source>
</evidence>
<evidence type="ECO:0000259" key="4">
    <source>
        <dbReference type="Pfam" id="PF00291"/>
    </source>
</evidence>
<protein>
    <submittedName>
        <fullName evidence="5">D-cysteine desulfhydrase family protein</fullName>
    </submittedName>
</protein>
<dbReference type="InterPro" id="IPR001926">
    <property type="entry name" value="TrpB-like_PALP"/>
</dbReference>
<feature type="domain" description="Tryptophan synthase beta chain-like PALP" evidence="4">
    <location>
        <begin position="20"/>
        <end position="332"/>
    </location>
</feature>